<dbReference type="GO" id="GO:0044205">
    <property type="term" value="P:'de novo' UMP biosynthetic process"/>
    <property type="evidence" value="ECO:0007669"/>
    <property type="project" value="UniProtKB-UniPathway"/>
</dbReference>
<keyword evidence="6 10" id="KW-0665">Pyrimidine biosynthesis</keyword>
<gene>
    <name evidence="12" type="ORF">MERGE_000702</name>
</gene>
<dbReference type="FunFam" id="3.20.20.70:FF:000114">
    <property type="entry name" value="Decarboxylase,orotidine phosphate"/>
    <property type="match status" value="1"/>
</dbReference>
<evidence type="ECO:0000313" key="13">
    <source>
        <dbReference type="Proteomes" id="UP000663699"/>
    </source>
</evidence>
<feature type="binding site" evidence="9">
    <location>
        <position position="41"/>
    </location>
    <ligand>
        <name>substrate</name>
    </ligand>
</feature>
<keyword evidence="7 10" id="KW-0456">Lyase</keyword>
<evidence type="ECO:0000256" key="9">
    <source>
        <dbReference type="PIRSR" id="PIRSR614732-2"/>
    </source>
</evidence>
<feature type="binding site" evidence="9">
    <location>
        <position position="225"/>
    </location>
    <ligand>
        <name>substrate</name>
    </ligand>
</feature>
<feature type="active site" description="For OMPdecase activity" evidence="8">
    <location>
        <position position="94"/>
    </location>
</feature>
<dbReference type="NCBIfam" id="TIGR01740">
    <property type="entry name" value="pyrF"/>
    <property type="match status" value="1"/>
</dbReference>
<dbReference type="Proteomes" id="UP000663699">
    <property type="component" value="Chromosome 11"/>
</dbReference>
<dbReference type="OrthoDB" id="10263753at2759"/>
<comment type="pathway">
    <text evidence="1 10">Pyrimidine metabolism; UMP biosynthesis via de novo pathway; UMP from orotate: step 2/2.</text>
</comment>
<dbReference type="UniPathway" id="UPA00070">
    <property type="reaction ID" value="UER00120"/>
</dbReference>
<proteinExistence type="inferred from homology"/>
<dbReference type="GO" id="GO:0004590">
    <property type="term" value="F:orotidine-5'-phosphate decarboxylase activity"/>
    <property type="evidence" value="ECO:0007669"/>
    <property type="project" value="UniProtKB-EC"/>
</dbReference>
<dbReference type="PROSITE" id="PS00156">
    <property type="entry name" value="OMPDECASE"/>
    <property type="match status" value="1"/>
</dbReference>
<dbReference type="InterPro" id="IPR018089">
    <property type="entry name" value="OMPdecase_AS"/>
</dbReference>
<dbReference type="EMBL" id="CP054542">
    <property type="protein sequence ID" value="QSL66324.1"/>
    <property type="molecule type" value="Genomic_DNA"/>
</dbReference>
<accession>A0A899G196</accession>
<organism evidence="12 13">
    <name type="scientific">Pneumocystis wakefieldiae</name>
    <dbReference type="NCBI Taxonomy" id="38082"/>
    <lineage>
        <taxon>Eukaryota</taxon>
        <taxon>Fungi</taxon>
        <taxon>Dikarya</taxon>
        <taxon>Ascomycota</taxon>
        <taxon>Taphrinomycotina</taxon>
        <taxon>Pneumocystomycetes</taxon>
        <taxon>Pneumocystaceae</taxon>
        <taxon>Pneumocystis</taxon>
    </lineage>
</organism>
<dbReference type="SUPFAM" id="SSF51366">
    <property type="entry name" value="Ribulose-phoshate binding barrel"/>
    <property type="match status" value="1"/>
</dbReference>
<dbReference type="PANTHER" id="PTHR19278:SF9">
    <property type="entry name" value="URIDINE 5'-MONOPHOSPHATE SYNTHASE"/>
    <property type="match status" value="1"/>
</dbReference>
<feature type="active site" description="For OMPdecase activity" evidence="8">
    <location>
        <position position="99"/>
    </location>
</feature>
<dbReference type="InterPro" id="IPR013785">
    <property type="entry name" value="Aldolase_TIM"/>
</dbReference>
<dbReference type="SMART" id="SM00934">
    <property type="entry name" value="OMPdecase"/>
    <property type="match status" value="1"/>
</dbReference>
<dbReference type="GO" id="GO:0006207">
    <property type="term" value="P:'de novo' pyrimidine nucleobase biosynthetic process"/>
    <property type="evidence" value="ECO:0007669"/>
    <property type="project" value="InterPro"/>
</dbReference>
<feature type="binding site" evidence="9">
    <location>
        <position position="154"/>
    </location>
    <ligand>
        <name>substrate</name>
    </ligand>
</feature>
<comment type="catalytic activity">
    <reaction evidence="10">
        <text>orotidine 5'-phosphate + H(+) = UMP + CO2</text>
        <dbReference type="Rhea" id="RHEA:11596"/>
        <dbReference type="ChEBI" id="CHEBI:15378"/>
        <dbReference type="ChEBI" id="CHEBI:16526"/>
        <dbReference type="ChEBI" id="CHEBI:57538"/>
        <dbReference type="ChEBI" id="CHEBI:57865"/>
        <dbReference type="EC" id="4.1.1.23"/>
    </reaction>
</comment>
<keyword evidence="13" id="KW-1185">Reference proteome</keyword>
<dbReference type="Gene3D" id="3.20.20.70">
    <property type="entry name" value="Aldolase class I"/>
    <property type="match status" value="1"/>
</dbReference>
<dbReference type="CDD" id="cd04725">
    <property type="entry name" value="OMP_decarboxylase_like"/>
    <property type="match status" value="1"/>
</dbReference>
<dbReference type="GO" id="GO:0004588">
    <property type="term" value="F:orotate phosphoribosyltransferase activity"/>
    <property type="evidence" value="ECO:0007669"/>
    <property type="project" value="TreeGrafter"/>
</dbReference>
<evidence type="ECO:0000313" key="12">
    <source>
        <dbReference type="EMBL" id="QSL66324.1"/>
    </source>
</evidence>
<dbReference type="InterPro" id="IPR001754">
    <property type="entry name" value="OMPdeCOase_dom"/>
</dbReference>
<evidence type="ECO:0000256" key="5">
    <source>
        <dbReference type="ARBA" id="ARBA00022793"/>
    </source>
</evidence>
<evidence type="ECO:0000256" key="1">
    <source>
        <dbReference type="ARBA" id="ARBA00004861"/>
    </source>
</evidence>
<dbReference type="EC" id="4.1.1.23" evidence="3 10"/>
<dbReference type="InterPro" id="IPR011060">
    <property type="entry name" value="RibuloseP-bd_barrel"/>
</dbReference>
<feature type="binding site" evidence="9">
    <location>
        <position position="245"/>
    </location>
    <ligand>
        <name>substrate</name>
    </ligand>
</feature>
<feature type="active site" description="For OMPdecase activity" evidence="8">
    <location>
        <position position="96"/>
    </location>
</feature>
<evidence type="ECO:0000256" key="2">
    <source>
        <dbReference type="ARBA" id="ARBA00011018"/>
    </source>
</evidence>
<protein>
    <recommendedName>
        <fullName evidence="4 10">Orotidine 5'-phosphate decarboxylase</fullName>
        <ecNumber evidence="3 10">4.1.1.23</ecNumber>
    </recommendedName>
</protein>
<evidence type="ECO:0000256" key="3">
    <source>
        <dbReference type="ARBA" id="ARBA00012321"/>
    </source>
</evidence>
<evidence type="ECO:0000259" key="11">
    <source>
        <dbReference type="SMART" id="SM00934"/>
    </source>
</evidence>
<evidence type="ECO:0000256" key="7">
    <source>
        <dbReference type="ARBA" id="ARBA00023239"/>
    </source>
</evidence>
<name>A0A899G196_9ASCO</name>
<dbReference type="InterPro" id="IPR014732">
    <property type="entry name" value="OMPdecase"/>
</dbReference>
<reference evidence="12" key="1">
    <citation type="submission" date="2020-06" db="EMBL/GenBank/DDBJ databases">
        <title>Genomes of multiple members of Pneumocystis genus reveal paths to human pathogen Pneumocystis jirovecii.</title>
        <authorList>
            <person name="Cisse O.H."/>
            <person name="Ma L."/>
            <person name="Dekker J."/>
            <person name="Khil P."/>
            <person name="Jo J."/>
            <person name="Brenchley J."/>
            <person name="Blair R."/>
            <person name="Pahar B."/>
            <person name="Chabe M."/>
            <person name="Van Rompay K.A."/>
            <person name="Keesler R."/>
            <person name="Sukura A."/>
            <person name="Hirsch V."/>
            <person name="Kutty G."/>
            <person name="Liu Y."/>
            <person name="Peng L."/>
            <person name="Chen J."/>
            <person name="Song J."/>
            <person name="Weissenbacher-Lang C."/>
            <person name="Xu J."/>
            <person name="Upham N.S."/>
            <person name="Stajich J.E."/>
            <person name="Cuomo C.A."/>
            <person name="Cushion M.T."/>
            <person name="Kovacs J.A."/>
        </authorList>
    </citation>
    <scope>NUCLEOTIDE SEQUENCE</scope>
    <source>
        <strain evidence="12">2A</strain>
    </source>
</reference>
<dbReference type="PANTHER" id="PTHR19278">
    <property type="entry name" value="OROTATE PHOSPHORIBOSYLTRANSFERASE"/>
    <property type="match status" value="1"/>
</dbReference>
<feature type="domain" description="Orotidine 5'-phosphate decarboxylase" evidence="11">
    <location>
        <begin position="35"/>
        <end position="260"/>
    </location>
</feature>
<sequence>MSMNSVKMTYKERSKLYSNRTARRLLELMDRKQTNLSVAADFTKKQEVLDFADKTGPYICILKTHVDIIEDFDASFVFELKKLAEKYDFLIFEDRKFADIGKTAQLQYSSGIYKISEWADIVNAHPMPGEGIVEGLKKIGGPQGRGLLLLTEMSSKGCLSTQEYVNASIEMAKRNKEFVIGFISIRRWPILTEDFILMTPGVGYAADADSASNGCKWGEEDAYGQQYRTPENVILEFGSDIIIVGSNIYASGKDIVAETVKYRDAGWKAYMTRISCEK</sequence>
<dbReference type="Pfam" id="PF00215">
    <property type="entry name" value="OMPdecase"/>
    <property type="match status" value="1"/>
</dbReference>
<feature type="binding site" evidence="9">
    <location>
        <position position="63"/>
    </location>
    <ligand>
        <name>substrate</name>
    </ligand>
</feature>
<evidence type="ECO:0000256" key="10">
    <source>
        <dbReference type="RuleBase" id="RU000512"/>
    </source>
</evidence>
<comment type="similarity">
    <text evidence="2 10">Belongs to the OMP decarboxylase family.</text>
</comment>
<evidence type="ECO:0000256" key="8">
    <source>
        <dbReference type="PIRSR" id="PIRSR614732-1"/>
    </source>
</evidence>
<dbReference type="AlphaFoldDB" id="A0A899G196"/>
<keyword evidence="5 10" id="KW-0210">Decarboxylase</keyword>
<evidence type="ECO:0000256" key="6">
    <source>
        <dbReference type="ARBA" id="ARBA00022975"/>
    </source>
</evidence>
<evidence type="ECO:0000256" key="4">
    <source>
        <dbReference type="ARBA" id="ARBA00021923"/>
    </source>
</evidence>